<sequence>MAARRPHTFLELDVPAALSDVLAGLDITVPSPIQAATLPDSLAGRDVIGRGRTGSGKTYAFLLPVLARLAATRRPARPGRPRALILAPTRELATQIDASMAPLAKALGLRTLTVFGGVGHNPQISGLRAGVDVLVACPGRLDDHIRGGHASLDAVEITVLDEADHMADLGFLPVVRRLMDQTPRDGQRLLFSATLDAGIDVLVKRFLRQPVTHSVDSAKSPVVSMAHHVLHVRPDHRIPVLVDLTAAPGRTLVFTRTKRGAKTLTKQLVAAGVPAVELHGNLAQNARTRNLAAFSDGGVRTLVATDIAARGIHVDDVTLVIHADPPMEHKAYLHRSGRTARAGASGTVVTLMTDAQVTDVRDLTRQAGIKPTVTRLTPEHPLLGELAPGERTYVAPTESAPTAAGGGRGGRGGQGSGGQGAGRGGRGSSRPGGTRATAADVPAAGRPAGAGSSAGGGAGGPEGRADGGGDASRSRRPRRGRGGRGRGAGAAASSGTPSQRSHPEGDAHAAAPRPRRSPSTGGAAAFSAGSRVGGRRPR</sequence>
<evidence type="ECO:0000313" key="10">
    <source>
        <dbReference type="Proteomes" id="UP000619260"/>
    </source>
</evidence>
<evidence type="ECO:0008006" key="11">
    <source>
        <dbReference type="Google" id="ProtNLM"/>
    </source>
</evidence>
<evidence type="ECO:0000256" key="6">
    <source>
        <dbReference type="SAM" id="MobiDB-lite"/>
    </source>
</evidence>
<feature type="compositionally biased region" description="Basic residues" evidence="6">
    <location>
        <begin position="474"/>
        <end position="484"/>
    </location>
</feature>
<dbReference type="Pfam" id="PF00271">
    <property type="entry name" value="Helicase_C"/>
    <property type="match status" value="1"/>
</dbReference>
<dbReference type="InterPro" id="IPR001650">
    <property type="entry name" value="Helicase_C-like"/>
</dbReference>
<feature type="compositionally biased region" description="Gly residues" evidence="6">
    <location>
        <begin position="404"/>
        <end position="427"/>
    </location>
</feature>
<feature type="region of interest" description="Disordered" evidence="6">
    <location>
        <begin position="382"/>
        <end position="538"/>
    </location>
</feature>
<feature type="domain" description="Helicase C-terminal" evidence="8">
    <location>
        <begin position="237"/>
        <end position="382"/>
    </location>
</feature>
<dbReference type="SUPFAM" id="SSF52540">
    <property type="entry name" value="P-loop containing nucleoside triphosphate hydrolases"/>
    <property type="match status" value="1"/>
</dbReference>
<proteinExistence type="inferred from homology"/>
<evidence type="ECO:0000256" key="1">
    <source>
        <dbReference type="ARBA" id="ARBA00022741"/>
    </source>
</evidence>
<dbReference type="GO" id="GO:0003724">
    <property type="term" value="F:RNA helicase activity"/>
    <property type="evidence" value="ECO:0007669"/>
    <property type="project" value="TreeGrafter"/>
</dbReference>
<dbReference type="PANTHER" id="PTHR47959">
    <property type="entry name" value="ATP-DEPENDENT RNA HELICASE RHLE-RELATED"/>
    <property type="match status" value="1"/>
</dbReference>
<dbReference type="GO" id="GO:0005524">
    <property type="term" value="F:ATP binding"/>
    <property type="evidence" value="ECO:0007669"/>
    <property type="project" value="UniProtKB-KW"/>
</dbReference>
<dbReference type="PROSITE" id="PS51194">
    <property type="entry name" value="HELICASE_CTER"/>
    <property type="match status" value="1"/>
</dbReference>
<feature type="compositionally biased region" description="Low complexity" evidence="6">
    <location>
        <begin position="428"/>
        <end position="451"/>
    </location>
</feature>
<evidence type="ECO:0000256" key="2">
    <source>
        <dbReference type="ARBA" id="ARBA00022801"/>
    </source>
</evidence>
<dbReference type="EMBL" id="BOPF01000013">
    <property type="protein sequence ID" value="GIJ46919.1"/>
    <property type="molecule type" value="Genomic_DNA"/>
</dbReference>
<name>A0A8J3YK59_9ACTN</name>
<evidence type="ECO:0000259" key="7">
    <source>
        <dbReference type="PROSITE" id="PS51192"/>
    </source>
</evidence>
<dbReference type="InterPro" id="IPR027417">
    <property type="entry name" value="P-loop_NTPase"/>
</dbReference>
<dbReference type="Gene3D" id="3.40.50.300">
    <property type="entry name" value="P-loop containing nucleotide triphosphate hydrolases"/>
    <property type="match status" value="2"/>
</dbReference>
<dbReference type="GO" id="GO:0005829">
    <property type="term" value="C:cytosol"/>
    <property type="evidence" value="ECO:0007669"/>
    <property type="project" value="TreeGrafter"/>
</dbReference>
<dbReference type="Pfam" id="PF00270">
    <property type="entry name" value="DEAD"/>
    <property type="match status" value="1"/>
</dbReference>
<reference evidence="9" key="1">
    <citation type="submission" date="2021-01" db="EMBL/GenBank/DDBJ databases">
        <title>Whole genome shotgun sequence of Virgisporangium aliadipatigenens NBRC 105644.</title>
        <authorList>
            <person name="Komaki H."/>
            <person name="Tamura T."/>
        </authorList>
    </citation>
    <scope>NUCLEOTIDE SEQUENCE</scope>
    <source>
        <strain evidence="9">NBRC 105644</strain>
    </source>
</reference>
<protein>
    <recommendedName>
        <fullName evidence="11">DEAD/DEAH box helicase</fullName>
    </recommendedName>
</protein>
<dbReference type="PANTHER" id="PTHR47959:SF13">
    <property type="entry name" value="ATP-DEPENDENT RNA HELICASE RHLE"/>
    <property type="match status" value="1"/>
</dbReference>
<dbReference type="Proteomes" id="UP000619260">
    <property type="component" value="Unassembled WGS sequence"/>
</dbReference>
<keyword evidence="10" id="KW-1185">Reference proteome</keyword>
<evidence type="ECO:0000313" key="9">
    <source>
        <dbReference type="EMBL" id="GIJ46919.1"/>
    </source>
</evidence>
<dbReference type="CDD" id="cd00268">
    <property type="entry name" value="DEADc"/>
    <property type="match status" value="1"/>
</dbReference>
<evidence type="ECO:0000256" key="3">
    <source>
        <dbReference type="ARBA" id="ARBA00022806"/>
    </source>
</evidence>
<evidence type="ECO:0000256" key="4">
    <source>
        <dbReference type="ARBA" id="ARBA00022840"/>
    </source>
</evidence>
<comment type="similarity">
    <text evidence="5">Belongs to the DEAD box helicase family.</text>
</comment>
<keyword evidence="3" id="KW-0347">Helicase</keyword>
<organism evidence="9 10">
    <name type="scientific">Virgisporangium aliadipatigenens</name>
    <dbReference type="NCBI Taxonomy" id="741659"/>
    <lineage>
        <taxon>Bacteria</taxon>
        <taxon>Bacillati</taxon>
        <taxon>Actinomycetota</taxon>
        <taxon>Actinomycetes</taxon>
        <taxon>Micromonosporales</taxon>
        <taxon>Micromonosporaceae</taxon>
        <taxon>Virgisporangium</taxon>
    </lineage>
</organism>
<evidence type="ECO:0000259" key="8">
    <source>
        <dbReference type="PROSITE" id="PS51194"/>
    </source>
</evidence>
<accession>A0A8J3YK59</accession>
<feature type="compositionally biased region" description="Gly residues" evidence="6">
    <location>
        <begin position="452"/>
        <end position="470"/>
    </location>
</feature>
<keyword evidence="4" id="KW-0067">ATP-binding</keyword>
<dbReference type="CDD" id="cd18787">
    <property type="entry name" value="SF2_C_DEAD"/>
    <property type="match status" value="1"/>
</dbReference>
<dbReference type="SMART" id="SM00490">
    <property type="entry name" value="HELICc"/>
    <property type="match status" value="1"/>
</dbReference>
<dbReference type="InterPro" id="IPR014001">
    <property type="entry name" value="Helicase_ATP-bd"/>
</dbReference>
<dbReference type="InterPro" id="IPR050079">
    <property type="entry name" value="DEAD_box_RNA_helicase"/>
</dbReference>
<feature type="domain" description="Helicase ATP-binding" evidence="7">
    <location>
        <begin position="38"/>
        <end position="213"/>
    </location>
</feature>
<keyword evidence="2" id="KW-0378">Hydrolase</keyword>
<evidence type="ECO:0000256" key="5">
    <source>
        <dbReference type="ARBA" id="ARBA00038437"/>
    </source>
</evidence>
<dbReference type="GO" id="GO:0003676">
    <property type="term" value="F:nucleic acid binding"/>
    <property type="evidence" value="ECO:0007669"/>
    <property type="project" value="InterPro"/>
</dbReference>
<feature type="compositionally biased region" description="Low complexity" evidence="6">
    <location>
        <begin position="509"/>
        <end position="530"/>
    </location>
</feature>
<dbReference type="GO" id="GO:0016787">
    <property type="term" value="F:hydrolase activity"/>
    <property type="evidence" value="ECO:0007669"/>
    <property type="project" value="UniProtKB-KW"/>
</dbReference>
<dbReference type="SMART" id="SM00487">
    <property type="entry name" value="DEXDc"/>
    <property type="match status" value="1"/>
</dbReference>
<dbReference type="InterPro" id="IPR044742">
    <property type="entry name" value="DEAD/DEAH_RhlB"/>
</dbReference>
<dbReference type="InterPro" id="IPR011545">
    <property type="entry name" value="DEAD/DEAH_box_helicase_dom"/>
</dbReference>
<dbReference type="PROSITE" id="PS51192">
    <property type="entry name" value="HELICASE_ATP_BIND_1"/>
    <property type="match status" value="1"/>
</dbReference>
<keyword evidence="1" id="KW-0547">Nucleotide-binding</keyword>
<gene>
    <name evidence="9" type="ORF">Val02_38050</name>
</gene>
<comment type="caution">
    <text evidence="9">The sequence shown here is derived from an EMBL/GenBank/DDBJ whole genome shotgun (WGS) entry which is preliminary data.</text>
</comment>
<dbReference type="AlphaFoldDB" id="A0A8J3YK59"/>
<dbReference type="RefSeq" id="WP_203900450.1">
    <property type="nucleotide sequence ID" value="NZ_BOPF01000013.1"/>
</dbReference>